<keyword evidence="4" id="KW-1185">Reference proteome</keyword>
<name>M1DVL6_SOLTU</name>
<organism evidence="3 4">
    <name type="scientific">Solanum tuberosum</name>
    <name type="common">Potato</name>
    <dbReference type="NCBI Taxonomy" id="4113"/>
    <lineage>
        <taxon>Eukaryota</taxon>
        <taxon>Viridiplantae</taxon>
        <taxon>Streptophyta</taxon>
        <taxon>Embryophyta</taxon>
        <taxon>Tracheophyta</taxon>
        <taxon>Spermatophyta</taxon>
        <taxon>Magnoliopsida</taxon>
        <taxon>eudicotyledons</taxon>
        <taxon>Gunneridae</taxon>
        <taxon>Pentapetalae</taxon>
        <taxon>asterids</taxon>
        <taxon>lamiids</taxon>
        <taxon>Solanales</taxon>
        <taxon>Solanaceae</taxon>
        <taxon>Solanoideae</taxon>
        <taxon>Solaneae</taxon>
        <taxon>Solanum</taxon>
    </lineage>
</organism>
<protein>
    <submittedName>
        <fullName evidence="3">Uncharacterized protein</fullName>
    </submittedName>
</protein>
<evidence type="ECO:0000313" key="3">
    <source>
        <dbReference type="EnsemblPlants" id="PGSC0003DMT400095108"/>
    </source>
</evidence>
<evidence type="ECO:0000313" key="4">
    <source>
        <dbReference type="Proteomes" id="UP000011115"/>
    </source>
</evidence>
<dbReference type="InParanoid" id="M1DVL6"/>
<dbReference type="EnsemblPlants" id="PGSC0003DMT400095108">
    <property type="protein sequence ID" value="PGSC0003DMT400095108"/>
    <property type="gene ID" value="PGSC0003DMG400044679"/>
</dbReference>
<reference evidence="3" key="2">
    <citation type="submission" date="2015-06" db="UniProtKB">
        <authorList>
            <consortium name="EnsemblPlants"/>
        </authorList>
    </citation>
    <scope>IDENTIFICATION</scope>
    <source>
        <strain evidence="3">DM1-3 516 R44</strain>
    </source>
</reference>
<keyword evidence="1" id="KW-0175">Coiled coil</keyword>
<dbReference type="HOGENOM" id="CLU_1423785_0_0_1"/>
<dbReference type="PaxDb" id="4113-PGSC0003DMT400095108"/>
<accession>M1DVL6</accession>
<dbReference type="Gramene" id="PGSC0003DMT400095108">
    <property type="protein sequence ID" value="PGSC0003DMT400095108"/>
    <property type="gene ID" value="PGSC0003DMG400044679"/>
</dbReference>
<reference evidence="4" key="1">
    <citation type="journal article" date="2011" name="Nature">
        <title>Genome sequence and analysis of the tuber crop potato.</title>
        <authorList>
            <consortium name="The Potato Genome Sequencing Consortium"/>
        </authorList>
    </citation>
    <scope>NUCLEOTIDE SEQUENCE [LARGE SCALE GENOMIC DNA]</scope>
    <source>
        <strain evidence="4">cv. DM1-3 516 R44</strain>
    </source>
</reference>
<evidence type="ECO:0000256" key="1">
    <source>
        <dbReference type="SAM" id="Coils"/>
    </source>
</evidence>
<dbReference type="AlphaFoldDB" id="M1DVL6"/>
<feature type="coiled-coil region" evidence="1">
    <location>
        <begin position="138"/>
        <end position="165"/>
    </location>
</feature>
<proteinExistence type="predicted"/>
<feature type="region of interest" description="Disordered" evidence="2">
    <location>
        <begin position="172"/>
        <end position="191"/>
    </location>
</feature>
<sequence length="191" mass="21844">MPITEHTLFYCHYVTPFKRTRWAIYCQLVQRGILTPIRRDDEFVDAFGDEIWKPCHYHDAVDHNIGMCLGFRYDMEFLINKGKIQVDFPPLADHPSFTRSKALKDSFPGQNSQKEKSAMGDNNDYIGLTEVVVAQSSVVEQNELIMQLMQQIADLKAEVQKKQDLPNPIFSINPLGEGRPPLHFSSPSSNT</sequence>
<evidence type="ECO:0000256" key="2">
    <source>
        <dbReference type="SAM" id="MobiDB-lite"/>
    </source>
</evidence>
<dbReference type="Proteomes" id="UP000011115">
    <property type="component" value="Unassembled WGS sequence"/>
</dbReference>